<gene>
    <name evidence="6 7" type="primary">gatC</name>
    <name evidence="20" type="ORF">A8C52_07870</name>
    <name evidence="19" type="ORF">B5G36_08850</name>
    <name evidence="18" type="ORF">B6U37_07075</name>
    <name evidence="17" type="ORF">B6U56_07170</name>
    <name evidence="16" type="ORF">B6U60_06760</name>
    <name evidence="9" type="ORF">B7R82_02205</name>
    <name evidence="8" type="ORF">BHF65_04360</name>
    <name evidence="22" type="ORF">DB362_09815</name>
    <name evidence="21" type="ORF">DBP89_08850</name>
    <name evidence="15" type="ORF">FYL06_04430</name>
    <name evidence="14" type="ORF">FYL10_04870</name>
    <name evidence="13" type="ORF">FYL25_09750</name>
    <name evidence="11" type="ORF">GKC34_03880</name>
    <name evidence="12" type="ORF">GKC34_15780</name>
    <name evidence="7" type="ORF">LSJ_1374c</name>
    <name evidence="23" type="ORF">O2U02_02020</name>
    <name evidence="10" type="ORF">PV940_07665</name>
</gene>
<dbReference type="Proteomes" id="UP000244552">
    <property type="component" value="Unassembled WGS sequence"/>
</dbReference>
<dbReference type="Pfam" id="PF02686">
    <property type="entry name" value="GatC"/>
    <property type="match status" value="1"/>
</dbReference>
<dbReference type="EMBL" id="VSTR01000005">
    <property type="protein sequence ID" value="MYY73014.1"/>
    <property type="molecule type" value="Genomic_DNA"/>
</dbReference>
<evidence type="ECO:0000256" key="6">
    <source>
        <dbReference type="HAMAP-Rule" id="MF_00122"/>
    </source>
</evidence>
<evidence type="ECO:0000256" key="3">
    <source>
        <dbReference type="ARBA" id="ARBA00024799"/>
    </source>
</evidence>
<dbReference type="KEGG" id="lsj:LSJ_1374c"/>
<dbReference type="EMBL" id="VSTU01000004">
    <property type="protein sequence ID" value="MYZ66196.1"/>
    <property type="molecule type" value="Genomic_DNA"/>
</dbReference>
<reference evidence="21 32" key="8">
    <citation type="journal article" date="2018" name="Genome Announc.">
        <title>Fifty-Six Draft Genome Sequences of 10 Lactobacillus Species from 22 Commercial Dietary Supplements.</title>
        <authorList>
            <person name="Gangiredla J."/>
            <person name="Barnaba T.J."/>
            <person name="Mammel M.K."/>
            <person name="Lacher D.W."/>
            <person name="Elkins C.A."/>
            <person name="Lampel K.A."/>
            <person name="Whitehouse C.A."/>
            <person name="Tartera C."/>
        </authorList>
    </citation>
    <scope>NUCLEOTIDE SEQUENCE [LARGE SCALE GENOMIC DNA]</scope>
    <source>
        <strain evidence="21 32">DS11_12</strain>
    </source>
</reference>
<keyword evidence="6" id="KW-0547">Nucleotide-binding</keyword>
<keyword evidence="6 7" id="KW-0436">Ligase</keyword>
<dbReference type="Proteomes" id="UP000196255">
    <property type="component" value="Unassembled WGS sequence"/>
</dbReference>
<dbReference type="GO" id="GO:0006450">
    <property type="term" value="P:regulation of translational fidelity"/>
    <property type="evidence" value="ECO:0007669"/>
    <property type="project" value="InterPro"/>
</dbReference>
<dbReference type="Proteomes" id="UP000471300">
    <property type="component" value="Unassembled WGS sequence"/>
</dbReference>
<dbReference type="Proteomes" id="UP000437575">
    <property type="component" value="Unassembled WGS sequence"/>
</dbReference>
<evidence type="ECO:0000313" key="7">
    <source>
        <dbReference type="EMBL" id="AIR11034.1"/>
    </source>
</evidence>
<reference evidence="8 25" key="3">
    <citation type="submission" date="2016-09" db="EMBL/GenBank/DDBJ databases">
        <title>Complete Genome Sequence of Lactobacillus salivarius Jin.</title>
        <authorList>
            <person name="Jin N."/>
            <person name="Li C."/>
            <person name="Wang M."/>
            <person name="Ren D."/>
            <person name="Di Y."/>
            <person name="Pan R."/>
            <person name="Du S."/>
            <person name="Lu H."/>
            <person name="Li X."/>
            <person name="Tian M."/>
        </authorList>
    </citation>
    <scope>NUCLEOTIDE SEQUENCE [LARGE SCALE GENOMIC DNA]</scope>
    <source>
        <strain evidence="8 25">CICC 23174</strain>
    </source>
</reference>
<evidence type="ECO:0000313" key="31">
    <source>
        <dbReference type="Proteomes" id="UP000218139"/>
    </source>
</evidence>
<dbReference type="Gene3D" id="1.10.20.60">
    <property type="entry name" value="Glu-tRNAGln amidotransferase C subunit, N-terminal domain"/>
    <property type="match status" value="1"/>
</dbReference>
<dbReference type="GO" id="GO:0006412">
    <property type="term" value="P:translation"/>
    <property type="evidence" value="ECO:0007669"/>
    <property type="project" value="UniProtKB-UniRule"/>
</dbReference>
<dbReference type="Proteomes" id="UP000471678">
    <property type="component" value="Unassembled WGS sequence"/>
</dbReference>
<evidence type="ECO:0000313" key="23">
    <source>
        <dbReference type="EMBL" id="WHS18026.1"/>
    </source>
</evidence>
<evidence type="ECO:0000313" key="13">
    <source>
        <dbReference type="EMBL" id="MYY65672.1"/>
    </source>
</evidence>
<dbReference type="EMBL" id="WKKZ01000100">
    <property type="protein sequence ID" value="MSE04987.1"/>
    <property type="molecule type" value="Genomic_DNA"/>
</dbReference>
<dbReference type="EMBL" id="CP114509">
    <property type="protein sequence ID" value="WHS18026.1"/>
    <property type="molecule type" value="Genomic_DNA"/>
</dbReference>
<evidence type="ECO:0000313" key="17">
    <source>
        <dbReference type="EMBL" id="OQQ89932.1"/>
    </source>
</evidence>
<evidence type="ECO:0000313" key="36">
    <source>
        <dbReference type="Proteomes" id="UP000471300"/>
    </source>
</evidence>
<evidence type="ECO:0000256" key="1">
    <source>
        <dbReference type="ARBA" id="ARBA00010757"/>
    </source>
</evidence>
<dbReference type="AlphaFoldDB" id="A0A089QD72"/>
<evidence type="ECO:0000313" key="33">
    <source>
        <dbReference type="Proteomes" id="UP000245607"/>
    </source>
</evidence>
<dbReference type="Proteomes" id="UP000192353">
    <property type="component" value="Unassembled WGS sequence"/>
</dbReference>
<comment type="subunit">
    <text evidence="2 6">Heterotrimer of A, B and C subunits.</text>
</comment>
<evidence type="ECO:0000313" key="38">
    <source>
        <dbReference type="Proteomes" id="UP001224533"/>
    </source>
</evidence>
<dbReference type="GO" id="GO:0070681">
    <property type="term" value="P:glutaminyl-tRNAGln biosynthesis via transamidation"/>
    <property type="evidence" value="ECO:0007669"/>
    <property type="project" value="TreeGrafter"/>
</dbReference>
<dbReference type="Proteomes" id="UP000218139">
    <property type="component" value="Unassembled WGS sequence"/>
</dbReference>
<dbReference type="EMBL" id="NFHF01000025">
    <property type="protein sequence ID" value="OUN17752.1"/>
    <property type="molecule type" value="Genomic_DNA"/>
</dbReference>
<accession>A0A089QD72</accession>
<reference evidence="19" key="7">
    <citation type="journal article" date="2018" name="BMC Genomics">
        <title>Whole genome sequencing and function prediction of 133 gut anaerobes isolated from chicken caecum in pure cultures.</title>
        <authorList>
            <person name="Medvecky M."/>
            <person name="Cejkova D."/>
            <person name="Polansky O."/>
            <person name="Karasova D."/>
            <person name="Kubasova T."/>
            <person name="Cizek A."/>
            <person name="Rychlik I."/>
        </authorList>
    </citation>
    <scope>NUCLEOTIDE SEQUENCE</scope>
    <source>
        <strain evidence="19">An84</strain>
    </source>
</reference>
<reference evidence="10" key="13">
    <citation type="submission" date="2023-02" db="EMBL/GenBank/DDBJ databases">
        <title>Draft Whole-Genome Sequences of competitive exclusion Lactobacillus salivarius strains for Poultry.</title>
        <authorList>
            <person name="Ma L.M."/>
            <person name="Lopez-Guerra N."/>
            <person name="Zhang G."/>
        </authorList>
    </citation>
    <scope>NUCLEOTIDE SEQUENCE</scope>
    <source>
        <strain evidence="10">Salm-9</strain>
    </source>
</reference>
<dbReference type="EMBL" id="CP007646">
    <property type="protein sequence ID" value="AIR11034.1"/>
    <property type="molecule type" value="Genomic_DNA"/>
</dbReference>
<dbReference type="Proteomes" id="UP000192575">
    <property type="component" value="Unassembled WGS sequence"/>
</dbReference>
<dbReference type="Proteomes" id="UP000245607">
    <property type="component" value="Unassembled WGS sequence"/>
</dbReference>
<dbReference type="InterPro" id="IPR036113">
    <property type="entry name" value="Asp/Glu-ADT_sf_sub_c"/>
</dbReference>
<dbReference type="EMBL" id="NBEF01000024">
    <property type="protein sequence ID" value="OQQ89932.1"/>
    <property type="molecule type" value="Genomic_DNA"/>
</dbReference>
<dbReference type="RefSeq" id="WP_003702422.1">
    <property type="nucleotide sequence ID" value="NZ_CABMGV010000001.1"/>
</dbReference>
<evidence type="ECO:0000313" key="20">
    <source>
        <dbReference type="EMBL" id="PAY46311.1"/>
    </source>
</evidence>
<evidence type="ECO:0000313" key="22">
    <source>
        <dbReference type="EMBL" id="PWG50367.1"/>
    </source>
</evidence>
<evidence type="ECO:0000313" key="32">
    <source>
        <dbReference type="Proteomes" id="UP000244552"/>
    </source>
</evidence>
<reference evidence="11 34" key="10">
    <citation type="submission" date="2019-11" db="EMBL/GenBank/DDBJ databases">
        <title>Draft Genome Sequence of Plant Growth-Promoting Rhizosphere-Associated Bacteria.</title>
        <authorList>
            <person name="Vasilyev I.Y."/>
            <person name="Radchenko V."/>
            <person name="Ilnitskaya E.V."/>
        </authorList>
    </citation>
    <scope>NUCLEOTIDE SEQUENCE [LARGE SCALE GENOMIC DNA]</scope>
    <source>
        <strain evidence="11 34">VRA_1sq_f</strain>
        <plasmid evidence="12">unnamed17</plasmid>
    </source>
</reference>
<dbReference type="SMR" id="A0A089QD72"/>
<evidence type="ECO:0000313" key="8">
    <source>
        <dbReference type="EMBL" id="AOO73490.1"/>
    </source>
</evidence>
<dbReference type="Proteomes" id="UP000094723">
    <property type="component" value="Chromosome"/>
</dbReference>
<organism evidence="7 24">
    <name type="scientific">Ligilactobacillus salivarius</name>
    <dbReference type="NCBI Taxonomy" id="1624"/>
    <lineage>
        <taxon>Bacteria</taxon>
        <taxon>Bacillati</taxon>
        <taxon>Bacillota</taxon>
        <taxon>Bacilli</taxon>
        <taxon>Lactobacillales</taxon>
        <taxon>Lactobacillaceae</taxon>
        <taxon>Ligilactobacillus</taxon>
    </lineage>
</organism>
<dbReference type="Proteomes" id="UP000192638">
    <property type="component" value="Unassembled WGS sequence"/>
</dbReference>
<dbReference type="EMBL" id="WKKZ01001617">
    <property type="protein sequence ID" value="MSE07118.1"/>
    <property type="molecule type" value="Genomic_DNA"/>
</dbReference>
<evidence type="ECO:0000313" key="30">
    <source>
        <dbReference type="Proteomes" id="UP000196255"/>
    </source>
</evidence>
<dbReference type="EMBL" id="JARKHV010000009">
    <property type="protein sequence ID" value="MDF4186890.1"/>
    <property type="molecule type" value="Genomic_DNA"/>
</dbReference>
<dbReference type="HAMAP" id="MF_00122">
    <property type="entry name" value="GatC"/>
    <property type="match status" value="1"/>
</dbReference>
<reference evidence="23 38" key="12">
    <citation type="submission" date="2022-12" db="EMBL/GenBank/DDBJ databases">
        <title>Assessment of beneficial effects and identification of host adaptation-associated genes of Ligilactobacillus salivarius isolated from Meles meles.</title>
        <authorList>
            <person name="Wang Y."/>
        </authorList>
    </citation>
    <scope>NUCLEOTIDE SEQUENCE [LARGE SCALE GENOMIC DNA]</scope>
    <source>
        <strain evidence="23 38">S35</strain>
    </source>
</reference>
<dbReference type="EMBL" id="CP017107">
    <property type="protein sequence ID" value="AOO73490.1"/>
    <property type="molecule type" value="Genomic_DNA"/>
</dbReference>
<name>A0A089QD72_9LACO</name>
<keyword evidence="7" id="KW-0808">Transferase</keyword>
<reference evidence="26 27" key="4">
    <citation type="submission" date="2017-03" db="EMBL/GenBank/DDBJ databases">
        <title>Phylogenomics and comparative genomics of Lactobacillus salivarius, a mammalian gut commensal.</title>
        <authorList>
            <person name="Harris H.M."/>
        </authorList>
    </citation>
    <scope>NUCLEOTIDE SEQUENCE [LARGE SCALE GENOMIC DNA]</scope>
    <source>
        <strain evidence="18 26">AH4231</strain>
        <strain evidence="17 27">JCM 1047</strain>
        <strain evidence="16 28">LMG 14477</strain>
    </source>
</reference>
<dbReference type="EMBL" id="VSUB01000017">
    <property type="protein sequence ID" value="MYY65672.1"/>
    <property type="molecule type" value="Genomic_DNA"/>
</dbReference>
<dbReference type="Proteomes" id="UP001213566">
    <property type="component" value="Unassembled WGS sequence"/>
</dbReference>
<keyword evidence="6" id="KW-0648">Protein biosynthesis</keyword>
<evidence type="ECO:0000313" key="26">
    <source>
        <dbReference type="Proteomes" id="UP000192353"/>
    </source>
</evidence>
<keyword evidence="6" id="KW-0067">ATP-binding</keyword>
<dbReference type="Proteomes" id="UP000029488">
    <property type="component" value="Chromosome"/>
</dbReference>
<evidence type="ECO:0000313" key="18">
    <source>
        <dbReference type="EMBL" id="OQR25000.1"/>
    </source>
</evidence>
<reference evidence="35 36" key="11">
    <citation type="journal article" date="2020" name="Food Funct.">
        <title>Screening of Lactobacillus salivarius strains from the feces of Chinese populations and the evaluation of their effects against intestinal inflammation in mice.</title>
        <authorList>
            <person name="Zhai Q."/>
            <person name="Shen X."/>
            <person name="Cen S."/>
            <person name="Zhang C."/>
            <person name="Tian F."/>
            <person name="Zhao J."/>
            <person name="Zhang H."/>
            <person name="Xue Y."/>
            <person name="Chen W."/>
        </authorList>
    </citation>
    <scope>NUCLEOTIDE SEQUENCE [LARGE SCALE GENOMIC DNA]</scope>
    <source>
        <strain evidence="13 37">FYNDL5_1.scaf</strain>
        <strain evidence="15 36">FZJTZ28M4.scaf</strain>
        <strain evidence="14 35">FZJTZ9M6.scaf</strain>
    </source>
</reference>
<evidence type="ECO:0000313" key="21">
    <source>
        <dbReference type="EMBL" id="PTR94625.1"/>
    </source>
</evidence>
<geneLocation type="plasmid" evidence="12">
    <name>unnamed17</name>
</geneLocation>
<comment type="function">
    <text evidence="3 6">Allows the formation of correctly charged Asn-tRNA(Asn) or Gln-tRNA(Gln) through the transamidation of misacylated Asp-tRNA(Asn) or Glu-tRNA(Gln) in organisms which lack either or both of asparaginyl-tRNA or glutaminyl-tRNA synthetases. The reaction takes place in the presence of glutamine and ATP through an activated phospho-Asp-tRNA(Asn) or phospho-Glu-tRNA(Gln).</text>
</comment>
<evidence type="ECO:0000313" key="12">
    <source>
        <dbReference type="EMBL" id="MSE07118.1"/>
    </source>
</evidence>
<evidence type="ECO:0000256" key="2">
    <source>
        <dbReference type="ARBA" id="ARBA00011123"/>
    </source>
</evidence>
<dbReference type="NCBIfam" id="TIGR00135">
    <property type="entry name" value="gatC"/>
    <property type="match status" value="1"/>
</dbReference>
<evidence type="ECO:0000313" key="10">
    <source>
        <dbReference type="EMBL" id="MDF4186890.1"/>
    </source>
</evidence>
<evidence type="ECO:0000313" key="34">
    <source>
        <dbReference type="Proteomes" id="UP000437575"/>
    </source>
</evidence>
<dbReference type="EMBL" id="NBEB01000061">
    <property type="protein sequence ID" value="OQQ83040.1"/>
    <property type="molecule type" value="Genomic_DNA"/>
</dbReference>
<evidence type="ECO:0000313" key="25">
    <source>
        <dbReference type="Proteomes" id="UP000094723"/>
    </source>
</evidence>
<dbReference type="PANTHER" id="PTHR15004:SF0">
    <property type="entry name" value="GLUTAMYL-TRNA(GLN) AMIDOTRANSFERASE SUBUNIT C, MITOCHONDRIAL"/>
    <property type="match status" value="1"/>
</dbReference>
<evidence type="ECO:0000313" key="19">
    <source>
        <dbReference type="EMBL" id="OUN17752.1"/>
    </source>
</evidence>
<comment type="similarity">
    <text evidence="1 6">Belongs to the GatC family.</text>
</comment>
<proteinExistence type="inferred from homology"/>
<dbReference type="PANTHER" id="PTHR15004">
    <property type="entry name" value="GLUTAMYL-TRNA(GLN) AMIDOTRANSFERASE SUBUNIT C, MITOCHONDRIAL"/>
    <property type="match status" value="1"/>
</dbReference>
<dbReference type="EMBL" id="NBEY01000051">
    <property type="protein sequence ID" value="OQR25000.1"/>
    <property type="molecule type" value="Genomic_DNA"/>
</dbReference>
<dbReference type="Proteomes" id="UP000470980">
    <property type="component" value="Unassembled WGS sequence"/>
</dbReference>
<reference evidence="30" key="6">
    <citation type="submission" date="2017-04" db="EMBL/GenBank/DDBJ databases">
        <title>Function of individual gut microbiota members based on whole genome sequencing of pure cultures obtained from chicken caecum.</title>
        <authorList>
            <person name="Medvecky M."/>
            <person name="Cejkova D."/>
            <person name="Polansky O."/>
            <person name="Karasova D."/>
            <person name="Kubasova T."/>
            <person name="Cizek A."/>
            <person name="Rychlik I."/>
        </authorList>
    </citation>
    <scope>NUCLEOTIDE SEQUENCE [LARGE SCALE GENOMIC DNA]</scope>
    <source>
        <strain evidence="30">An84</strain>
    </source>
</reference>
<evidence type="ECO:0000313" key="24">
    <source>
        <dbReference type="Proteomes" id="UP000029488"/>
    </source>
</evidence>
<evidence type="ECO:0000313" key="35">
    <source>
        <dbReference type="Proteomes" id="UP000470980"/>
    </source>
</evidence>
<dbReference type="SUPFAM" id="SSF141000">
    <property type="entry name" value="Glu-tRNAGln amidotransferase C subunit"/>
    <property type="match status" value="1"/>
</dbReference>
<comment type="catalytic activity">
    <reaction evidence="4 6">
        <text>L-aspartyl-tRNA(Asn) + L-glutamine + ATP + H2O = L-asparaginyl-tRNA(Asn) + L-glutamate + ADP + phosphate + 2 H(+)</text>
        <dbReference type="Rhea" id="RHEA:14513"/>
        <dbReference type="Rhea" id="RHEA-COMP:9674"/>
        <dbReference type="Rhea" id="RHEA-COMP:9677"/>
        <dbReference type="ChEBI" id="CHEBI:15377"/>
        <dbReference type="ChEBI" id="CHEBI:15378"/>
        <dbReference type="ChEBI" id="CHEBI:29985"/>
        <dbReference type="ChEBI" id="CHEBI:30616"/>
        <dbReference type="ChEBI" id="CHEBI:43474"/>
        <dbReference type="ChEBI" id="CHEBI:58359"/>
        <dbReference type="ChEBI" id="CHEBI:78515"/>
        <dbReference type="ChEBI" id="CHEBI:78516"/>
        <dbReference type="ChEBI" id="CHEBI:456216"/>
    </reaction>
</comment>
<dbReference type="InterPro" id="IPR003837">
    <property type="entry name" value="GatC"/>
</dbReference>
<dbReference type="EMBL" id="QFAS01000012">
    <property type="protein sequence ID" value="PWG50367.1"/>
    <property type="molecule type" value="Genomic_DNA"/>
</dbReference>
<evidence type="ECO:0000313" key="29">
    <source>
        <dbReference type="Proteomes" id="UP000195378"/>
    </source>
</evidence>
<evidence type="ECO:0000313" key="16">
    <source>
        <dbReference type="EMBL" id="OQQ83040.1"/>
    </source>
</evidence>
<dbReference type="GO" id="GO:0005524">
    <property type="term" value="F:ATP binding"/>
    <property type="evidence" value="ECO:0007669"/>
    <property type="project" value="UniProtKB-KW"/>
</dbReference>
<reference evidence="9 29" key="5">
    <citation type="submission" date="2017-04" db="EMBL/GenBank/DDBJ databases">
        <title>Complete genome sequence of Lactobacillus salivarius ZLS006, a probiotic strain isolated from healthy piglet.</title>
        <authorList>
            <person name="Zhang D."/>
        </authorList>
    </citation>
    <scope>NUCLEOTIDE SEQUENCE [LARGE SCALE GENOMIC DNA]</scope>
    <source>
        <strain evidence="9 29">ZLS006</strain>
    </source>
</reference>
<dbReference type="Proteomes" id="UP001224533">
    <property type="component" value="Chromosome"/>
</dbReference>
<evidence type="ECO:0000313" key="9">
    <source>
        <dbReference type="EMBL" id="ARU18874.1"/>
    </source>
</evidence>
<dbReference type="EMBL" id="CP020858">
    <property type="protein sequence ID" value="ARU18874.1"/>
    <property type="molecule type" value="Genomic_DNA"/>
</dbReference>
<evidence type="ECO:0000313" key="14">
    <source>
        <dbReference type="EMBL" id="MYY73014.1"/>
    </source>
</evidence>
<comment type="catalytic activity">
    <reaction evidence="5 6">
        <text>L-glutamyl-tRNA(Gln) + L-glutamine + ATP + H2O = L-glutaminyl-tRNA(Gln) + L-glutamate + ADP + phosphate + H(+)</text>
        <dbReference type="Rhea" id="RHEA:17521"/>
        <dbReference type="Rhea" id="RHEA-COMP:9681"/>
        <dbReference type="Rhea" id="RHEA-COMP:9684"/>
        <dbReference type="ChEBI" id="CHEBI:15377"/>
        <dbReference type="ChEBI" id="CHEBI:15378"/>
        <dbReference type="ChEBI" id="CHEBI:29985"/>
        <dbReference type="ChEBI" id="CHEBI:30616"/>
        <dbReference type="ChEBI" id="CHEBI:43474"/>
        <dbReference type="ChEBI" id="CHEBI:58359"/>
        <dbReference type="ChEBI" id="CHEBI:78520"/>
        <dbReference type="ChEBI" id="CHEBI:78521"/>
        <dbReference type="ChEBI" id="CHEBI:456216"/>
    </reaction>
</comment>
<evidence type="ECO:0000313" key="15">
    <source>
        <dbReference type="EMBL" id="MYZ66196.1"/>
    </source>
</evidence>
<evidence type="ECO:0000313" key="28">
    <source>
        <dbReference type="Proteomes" id="UP000192638"/>
    </source>
</evidence>
<dbReference type="GO" id="GO:0016740">
    <property type="term" value="F:transferase activity"/>
    <property type="evidence" value="ECO:0007669"/>
    <property type="project" value="UniProtKB-KW"/>
</dbReference>
<keyword evidence="12" id="KW-0614">Plasmid</keyword>
<evidence type="ECO:0000313" key="37">
    <source>
        <dbReference type="Proteomes" id="UP000471678"/>
    </source>
</evidence>
<evidence type="ECO:0000313" key="11">
    <source>
        <dbReference type="EMBL" id="MSE04987.1"/>
    </source>
</evidence>
<dbReference type="EMBL" id="LXZO01000091">
    <property type="protein sequence ID" value="PAY46311.1"/>
    <property type="molecule type" value="Genomic_DNA"/>
</dbReference>
<dbReference type="EMBL" id="QAGV01000013">
    <property type="protein sequence ID" value="PTR94625.1"/>
    <property type="molecule type" value="Genomic_DNA"/>
</dbReference>
<protein>
    <recommendedName>
        <fullName evidence="6">Aspartyl/glutamyl-tRNA(Asn/Gln) amidotransferase subunit C</fullName>
        <shortName evidence="6">Asp/Glu-ADT subunit C</shortName>
        <ecNumber evidence="6">6.3.5.-</ecNumber>
    </recommendedName>
</protein>
<dbReference type="EC" id="6.3.5.-" evidence="6"/>
<dbReference type="GO" id="GO:0050567">
    <property type="term" value="F:glutaminyl-tRNA synthase (glutamine-hydrolyzing) activity"/>
    <property type="evidence" value="ECO:0007669"/>
    <property type="project" value="UniProtKB-UniRule"/>
</dbReference>
<dbReference type="Proteomes" id="UP000195378">
    <property type="component" value="Chromosome"/>
</dbReference>
<evidence type="ECO:0000256" key="5">
    <source>
        <dbReference type="ARBA" id="ARBA00047913"/>
    </source>
</evidence>
<sequence>MAIGSEEVKHVAGLAKLAFKDEELAKFTGQMDEIINMVQQLSEVDTTDVPVTTHVTDAINTLREDVAVKGTDRDLLMKNVPQSQDGYIKVPAIIDESEE</sequence>
<evidence type="ECO:0000256" key="4">
    <source>
        <dbReference type="ARBA" id="ARBA00047380"/>
    </source>
</evidence>
<dbReference type="GeneID" id="89466096"/>
<reference evidence="20 31" key="2">
    <citation type="submission" date="2016-05" db="EMBL/GenBank/DDBJ databases">
        <authorList>
            <person name="Lee J.-Y."/>
            <person name="Kim E.B."/>
            <person name="Choi Y.-J."/>
        </authorList>
    </citation>
    <scope>NUCLEOTIDE SEQUENCE [LARGE SCALE GENOMIC DNA]</scope>
    <source>
        <strain evidence="20 31">KLA006</strain>
    </source>
</reference>
<evidence type="ECO:0000313" key="27">
    <source>
        <dbReference type="Proteomes" id="UP000192575"/>
    </source>
</evidence>
<reference evidence="22 33" key="9">
    <citation type="submission" date="2018-05" db="EMBL/GenBank/DDBJ databases">
        <title>Lactobacillus salivarius genome sequencing and assembly.</title>
        <authorList>
            <person name="Audisio C."/>
            <person name="Albarracin L."/>
            <person name="Torres M.J."/>
            <person name="Hebert E.M."/>
            <person name="Saavedra L."/>
        </authorList>
    </citation>
    <scope>NUCLEOTIDE SEQUENCE [LARGE SCALE GENOMIC DNA]</scope>
    <source>
        <strain evidence="22 33">A3iob</strain>
    </source>
</reference>
<reference evidence="7 24" key="1">
    <citation type="journal article" date="2014" name="BMC Genomics">
        <title>Unusual genome complexity in Lactobacillus salivarius JCM1046.</title>
        <authorList>
            <person name="Raftis E.J."/>
            <person name="Forde B.M."/>
            <person name="Claesson M.J."/>
            <person name="O'Toole P.W."/>
        </authorList>
    </citation>
    <scope>NUCLEOTIDE SEQUENCE [LARGE SCALE GENOMIC DNA]</scope>
    <source>
        <strain evidence="7 24">JCM1046</strain>
    </source>
</reference>